<organism evidence="2 3">
    <name type="scientific">Bifidobacterium longum subsp. infantis</name>
    <dbReference type="NCBI Taxonomy" id="1682"/>
    <lineage>
        <taxon>Bacteria</taxon>
        <taxon>Bacillati</taxon>
        <taxon>Actinomycetota</taxon>
        <taxon>Actinomycetes</taxon>
        <taxon>Bifidobacteriales</taxon>
        <taxon>Bifidobacteriaceae</taxon>
        <taxon>Bifidobacterium</taxon>
    </lineage>
</organism>
<evidence type="ECO:0000313" key="3">
    <source>
        <dbReference type="Proteomes" id="UP000319252"/>
    </source>
</evidence>
<evidence type="ECO:0000256" key="1">
    <source>
        <dbReference type="SAM" id="MobiDB-lite"/>
    </source>
</evidence>
<reference evidence="2 3" key="1">
    <citation type="submission" date="2019-07" db="EMBL/GenBank/DDBJ databases">
        <authorList>
            <person name="Chang H.-W."/>
            <person name="Raman A."/>
            <person name="Venkatesh S."/>
            <person name="Gehrig J."/>
        </authorList>
    </citation>
    <scope>NUCLEOTIDE SEQUENCE [LARGE SCALE GENOMIC DNA]</scope>
    <source>
        <strain evidence="2">B.longum_ssp_infantis_4</strain>
    </source>
</reference>
<protein>
    <submittedName>
        <fullName evidence="2">Uncharacterized protein</fullName>
    </submittedName>
</protein>
<dbReference type="EMBL" id="CABHML010000040">
    <property type="protein sequence ID" value="VUW83151.1"/>
    <property type="molecule type" value="Genomic_DNA"/>
</dbReference>
<sequence>MSLARLEASLLASSVASMRSMASSWRGVAHSSVSSMVACEMNRLLARSRSGPGSVRPFFWFTRPPWCRRCRIRSGPRGRRRPRVPGPRRGVPRPDIPRPGPCLRWIRGSPGMPATAARQPLSPSACSRARRLSRRVASSCASIHSRSGSGIASRTRLLRQAAGRSHNSPSWLDGSPLSVGLSP</sequence>
<dbReference type="AlphaFoldDB" id="A0A564RYE8"/>
<name>A0A564RYE8_BIFLI</name>
<gene>
    <name evidence="2" type="ORF">BLONGUMMC1_00875</name>
</gene>
<accession>A0A564RYE8</accession>
<feature type="compositionally biased region" description="Basic residues" evidence="1">
    <location>
        <begin position="73"/>
        <end position="83"/>
    </location>
</feature>
<feature type="region of interest" description="Disordered" evidence="1">
    <location>
        <begin position="159"/>
        <end position="183"/>
    </location>
</feature>
<dbReference type="Proteomes" id="UP000319252">
    <property type="component" value="Unassembled WGS sequence"/>
</dbReference>
<evidence type="ECO:0000313" key="2">
    <source>
        <dbReference type="EMBL" id="VUW83151.1"/>
    </source>
</evidence>
<feature type="region of interest" description="Disordered" evidence="1">
    <location>
        <begin position="73"/>
        <end position="101"/>
    </location>
</feature>
<proteinExistence type="predicted"/>